<dbReference type="EMBL" id="VXRG01000128">
    <property type="protein sequence ID" value="MXY94853.1"/>
    <property type="molecule type" value="Genomic_DNA"/>
</dbReference>
<organism evidence="2">
    <name type="scientific">Caldilineaceae bacterium SB0664_bin_27</name>
    <dbReference type="NCBI Taxonomy" id="2605260"/>
    <lineage>
        <taxon>Bacteria</taxon>
        <taxon>Bacillati</taxon>
        <taxon>Chloroflexota</taxon>
        <taxon>Caldilineae</taxon>
        <taxon>Caldilineales</taxon>
        <taxon>Caldilineaceae</taxon>
    </lineage>
</organism>
<accession>A0A6B0YW12</accession>
<dbReference type="PANTHER" id="PTHR12110:SF52">
    <property type="entry name" value="XYLOSE ISOMERASE"/>
    <property type="match status" value="1"/>
</dbReference>
<dbReference type="SUPFAM" id="SSF51658">
    <property type="entry name" value="Xylose isomerase-like"/>
    <property type="match status" value="1"/>
</dbReference>
<name>A0A6B0YW12_9CHLR</name>
<dbReference type="InterPro" id="IPR050312">
    <property type="entry name" value="IolE/XylAMocC-like"/>
</dbReference>
<evidence type="ECO:0000259" key="1">
    <source>
        <dbReference type="Pfam" id="PF01261"/>
    </source>
</evidence>
<sequence>MDLSRLCIHTITTKPWPVETAIERFSAHGVAAMTVWRDALEGRDIAAAGRQIRDAGMEVVSLCRGGFFPAETESARQEALDDNRRAIDEAAALGAPLVVLVCGAVPGQPLNAGRGQIRDGIEAVLPHAEAAGVKLGVEPLHPMYADSRSAVNTMGQANDICAVIDSPLVGVVVDVYHLWWDPDLEREIRRCGQMGKLFAFHVCDWRTPTEDLLLDRGLMGEGCIDIRQIRGWVEEAGFDGYNEVEIFSNRYWAMDQEQFLERIVEAYTNHV</sequence>
<gene>
    <name evidence="2" type="ORF">F4Y42_15545</name>
</gene>
<protein>
    <submittedName>
        <fullName evidence="2">Sugar phosphate isomerase/epimerase</fullName>
    </submittedName>
</protein>
<dbReference type="InterPro" id="IPR013022">
    <property type="entry name" value="Xyl_isomerase-like_TIM-brl"/>
</dbReference>
<dbReference type="PANTHER" id="PTHR12110">
    <property type="entry name" value="HYDROXYPYRUVATE ISOMERASE"/>
    <property type="match status" value="1"/>
</dbReference>
<dbReference type="InterPro" id="IPR036237">
    <property type="entry name" value="Xyl_isomerase-like_sf"/>
</dbReference>
<evidence type="ECO:0000313" key="2">
    <source>
        <dbReference type="EMBL" id="MXY94853.1"/>
    </source>
</evidence>
<dbReference type="GO" id="GO:0016853">
    <property type="term" value="F:isomerase activity"/>
    <property type="evidence" value="ECO:0007669"/>
    <property type="project" value="UniProtKB-KW"/>
</dbReference>
<dbReference type="Gene3D" id="3.20.20.150">
    <property type="entry name" value="Divalent-metal-dependent TIM barrel enzymes"/>
    <property type="match status" value="1"/>
</dbReference>
<dbReference type="AlphaFoldDB" id="A0A6B0YW12"/>
<feature type="domain" description="Xylose isomerase-like TIM barrel" evidence="1">
    <location>
        <begin position="26"/>
        <end position="254"/>
    </location>
</feature>
<dbReference type="Pfam" id="PF01261">
    <property type="entry name" value="AP_endonuc_2"/>
    <property type="match status" value="1"/>
</dbReference>
<keyword evidence="2" id="KW-0413">Isomerase</keyword>
<reference evidence="2" key="1">
    <citation type="submission" date="2019-09" db="EMBL/GenBank/DDBJ databases">
        <title>Characterisation of the sponge microbiome using genome-centric metagenomics.</title>
        <authorList>
            <person name="Engelberts J.P."/>
            <person name="Robbins S.J."/>
            <person name="De Goeij J.M."/>
            <person name="Aranda M."/>
            <person name="Bell S.C."/>
            <person name="Webster N.S."/>
        </authorList>
    </citation>
    <scope>NUCLEOTIDE SEQUENCE</scope>
    <source>
        <strain evidence="2">SB0664_bin_27</strain>
    </source>
</reference>
<proteinExistence type="predicted"/>
<comment type="caution">
    <text evidence="2">The sequence shown here is derived from an EMBL/GenBank/DDBJ whole genome shotgun (WGS) entry which is preliminary data.</text>
</comment>